<evidence type="ECO:0000313" key="2">
    <source>
        <dbReference type="Proteomes" id="UP000717996"/>
    </source>
</evidence>
<proteinExistence type="predicted"/>
<accession>A0A9P6YE92</accession>
<sequence length="707" mass="82953">MSYLIYFTRLNYIEKEQETVNPNEGETSKDTTKEVYIPARSINLTVPTQEDLYFIDLDKYPIEDNMMTLFAGTDNVIKTVAINKLLNKDVPWTDYLDQTVNPTTDTFSCPVQSIPYPILRHIVNQYIPLNDTDSFFEDTSISLNEPFVLLPFVNQPTFHKGDKLCVRVIVPYRPMSTSDPHYYMYKPYPKNNRDITYPWWDTTMNWLQDLNTNSTIPFLMQPWSGHRQLRMAARRLNKVSSNLPEWARLREDELYERVRMHIYEAQIILPRAGKYKLSSLLEFTEGRYNFEYGPVTPYEPTVLPVLPPGSDVILVNNKEAEQNSEKLAEALLNEHMKLPLCKRSDHPGRWLPWPKTNRKQNQVLGLVYRDKFWAPYDCRYRPISYEQFNRCVSHKYGRGMDMYGDSNLRRSLKKFISHGQWCKNWQKNLTEPMVPDSILPKVNKTLVTTINKRQVTIPIPATNSLNNNQSDIGYHSPKEYKHLVPEQTRSCYCEDYTEPYWRPEWFDAGGRRVNVDMNNTIQESRRLGDTEWDDPEIRTRNPLDAFKISSYKWDGLTYLNYPPWETAVIGNTVPTDVAIFSLGNWDAAFLELDPYLRDVDRLIGQIKSHYDLNKTRIIYRTPQYYCCRVDQSSRDRQLSGPRLDLFDIEVKTKFIRELNATVWDTKILGEAKTWEEKLESINCPSNHVPADIVDIENQIFMNGLCNN</sequence>
<dbReference type="OrthoDB" id="2104804at2759"/>
<name>A0A9P6YE92_RHIOR</name>
<dbReference type="Proteomes" id="UP000717996">
    <property type="component" value="Unassembled WGS sequence"/>
</dbReference>
<protein>
    <submittedName>
        <fullName evidence="1">Uncharacterized protein</fullName>
    </submittedName>
</protein>
<organism evidence="1 2">
    <name type="scientific">Rhizopus oryzae</name>
    <name type="common">Mucormycosis agent</name>
    <name type="synonym">Rhizopus arrhizus var. delemar</name>
    <dbReference type="NCBI Taxonomy" id="64495"/>
    <lineage>
        <taxon>Eukaryota</taxon>
        <taxon>Fungi</taxon>
        <taxon>Fungi incertae sedis</taxon>
        <taxon>Mucoromycota</taxon>
        <taxon>Mucoromycotina</taxon>
        <taxon>Mucoromycetes</taxon>
        <taxon>Mucorales</taxon>
        <taxon>Mucorineae</taxon>
        <taxon>Rhizopodaceae</taxon>
        <taxon>Rhizopus</taxon>
    </lineage>
</organism>
<dbReference type="AlphaFoldDB" id="A0A9P6YE92"/>
<gene>
    <name evidence="1" type="ORF">G6F51_004988</name>
</gene>
<reference evidence="1" key="1">
    <citation type="journal article" date="2020" name="Microb. Genom.">
        <title>Genetic diversity of clinical and environmental Mucorales isolates obtained from an investigation of mucormycosis cases among solid organ transplant recipients.</title>
        <authorList>
            <person name="Nguyen M.H."/>
            <person name="Kaul D."/>
            <person name="Muto C."/>
            <person name="Cheng S.J."/>
            <person name="Richter R.A."/>
            <person name="Bruno V.M."/>
            <person name="Liu G."/>
            <person name="Beyhan S."/>
            <person name="Sundermann A.J."/>
            <person name="Mounaud S."/>
            <person name="Pasculle A.W."/>
            <person name="Nierman W.C."/>
            <person name="Driscoll E."/>
            <person name="Cumbie R."/>
            <person name="Clancy C.J."/>
            <person name="Dupont C.L."/>
        </authorList>
    </citation>
    <scope>NUCLEOTIDE SEQUENCE</scope>
    <source>
        <strain evidence="1">GL16</strain>
    </source>
</reference>
<comment type="caution">
    <text evidence="1">The sequence shown here is derived from an EMBL/GenBank/DDBJ whole genome shotgun (WGS) entry which is preliminary data.</text>
</comment>
<evidence type="ECO:0000313" key="1">
    <source>
        <dbReference type="EMBL" id="KAG1546241.1"/>
    </source>
</evidence>
<dbReference type="EMBL" id="JAANIT010000584">
    <property type="protein sequence ID" value="KAG1546241.1"/>
    <property type="molecule type" value="Genomic_DNA"/>
</dbReference>